<dbReference type="PANTHER" id="PTHR47481:SF31">
    <property type="entry name" value="OS01G0873500 PROTEIN"/>
    <property type="match status" value="1"/>
</dbReference>
<accession>A0A2N9HPB3</accession>
<organism evidence="2">
    <name type="scientific">Fagus sylvatica</name>
    <name type="common">Beechnut</name>
    <dbReference type="NCBI Taxonomy" id="28930"/>
    <lineage>
        <taxon>Eukaryota</taxon>
        <taxon>Viridiplantae</taxon>
        <taxon>Streptophyta</taxon>
        <taxon>Embryophyta</taxon>
        <taxon>Tracheophyta</taxon>
        <taxon>Spermatophyta</taxon>
        <taxon>Magnoliopsida</taxon>
        <taxon>eudicotyledons</taxon>
        <taxon>Gunneridae</taxon>
        <taxon>Pentapetalae</taxon>
        <taxon>rosids</taxon>
        <taxon>fabids</taxon>
        <taxon>Fagales</taxon>
        <taxon>Fagaceae</taxon>
        <taxon>Fagus</taxon>
    </lineage>
</organism>
<evidence type="ECO:0000313" key="2">
    <source>
        <dbReference type="EMBL" id="SPD13550.1"/>
    </source>
</evidence>
<proteinExistence type="predicted"/>
<sequence length="383" mass="42897">MGQMSALGIWRVIKNRYTSISRSSVVNLKRELNNIKKGNDSVTQYLQKIKEARDKLTNVGIHIDDEEILHIVLQGLPSEFHSFTSAMLTKNEPVLFEKLHTLMKTEKDLLKSSMENTTEISLMAMAATTSSQSSFNGNRGRGNNQGRGNRGGRFQSYNRGRFNQGFNQGGFHQGNSNNVSNGGGNFCNYNTNSQNPQSFTNSTSRLTCQICYKPRHITIDCYQWMNYAYQGRHPLAKLTAMATSTPTQPAQTTWISDTRATNHFTPDLNTILDNHAYTDSQLVSVDNACSFHFDAHRFLINNLLTAKPLYKGFCKDGLYPIHGLSLPSWNSRISSFLSRSASSSPSSHNSNIACLSSVCSNVSQADLWHMWLGHPQPRVLQQL</sequence>
<dbReference type="PANTHER" id="PTHR47481">
    <property type="match status" value="1"/>
</dbReference>
<name>A0A2N9HPB3_FAGSY</name>
<evidence type="ECO:0000256" key="1">
    <source>
        <dbReference type="SAM" id="MobiDB-lite"/>
    </source>
</evidence>
<feature type="compositionally biased region" description="Low complexity" evidence="1">
    <location>
        <begin position="129"/>
        <end position="138"/>
    </location>
</feature>
<dbReference type="EMBL" id="OIVN01003780">
    <property type="protein sequence ID" value="SPD13550.1"/>
    <property type="molecule type" value="Genomic_DNA"/>
</dbReference>
<reference evidence="2" key="1">
    <citation type="submission" date="2018-02" db="EMBL/GenBank/DDBJ databases">
        <authorList>
            <person name="Cohen D.B."/>
            <person name="Kent A.D."/>
        </authorList>
    </citation>
    <scope>NUCLEOTIDE SEQUENCE</scope>
</reference>
<protein>
    <recommendedName>
        <fullName evidence="3">GAG-pre-integrase domain-containing protein</fullName>
    </recommendedName>
</protein>
<feature type="compositionally biased region" description="Gly residues" evidence="1">
    <location>
        <begin position="139"/>
        <end position="151"/>
    </location>
</feature>
<gene>
    <name evidence="2" type="ORF">FSB_LOCUS41432</name>
</gene>
<evidence type="ECO:0008006" key="3">
    <source>
        <dbReference type="Google" id="ProtNLM"/>
    </source>
</evidence>
<dbReference type="Pfam" id="PF14223">
    <property type="entry name" value="Retrotran_gag_2"/>
    <property type="match status" value="1"/>
</dbReference>
<dbReference type="AlphaFoldDB" id="A0A2N9HPB3"/>
<feature type="region of interest" description="Disordered" evidence="1">
    <location>
        <begin position="129"/>
        <end position="153"/>
    </location>
</feature>